<evidence type="ECO:0000313" key="1">
    <source>
        <dbReference type="EMBL" id="MCZ2221974.1"/>
    </source>
</evidence>
<dbReference type="Proteomes" id="UP001071110">
    <property type="component" value="Unassembled WGS sequence"/>
</dbReference>
<name>A0A9Q4IIV4_9CORY</name>
<dbReference type="AlphaFoldDB" id="A0A9Q4IIV4"/>
<reference evidence="1" key="1">
    <citation type="submission" date="2022-08" db="EMBL/GenBank/DDBJ databases">
        <title>Corynebacterium sp. nov., isolated from clinical breast specimens.</title>
        <authorList>
            <person name="Zhang T."/>
        </authorList>
    </citation>
    <scope>NUCLEOTIDE SEQUENCE</scope>
    <source>
        <strain evidence="1">CCUG 57942</strain>
    </source>
</reference>
<organism evidence="1 2">
    <name type="scientific">Corynebacterium pilbarense</name>
    <dbReference type="NCBI Taxonomy" id="1288393"/>
    <lineage>
        <taxon>Bacteria</taxon>
        <taxon>Bacillati</taxon>
        <taxon>Actinomycetota</taxon>
        <taxon>Actinomycetes</taxon>
        <taxon>Mycobacteriales</taxon>
        <taxon>Corynebacteriaceae</taxon>
        <taxon>Corynebacterium</taxon>
    </lineage>
</organism>
<comment type="caution">
    <text evidence="1">The sequence shown here is derived from an EMBL/GenBank/DDBJ whole genome shotgun (WGS) entry which is preliminary data.</text>
</comment>
<protein>
    <recommendedName>
        <fullName evidence="3">Retrotransposon gag domain-containing protein</fullName>
    </recommendedName>
</protein>
<dbReference type="PANTHER" id="PTHR33223:SF6">
    <property type="entry name" value="CCHC-TYPE DOMAIN-CONTAINING PROTEIN"/>
    <property type="match status" value="1"/>
</dbReference>
<dbReference type="PANTHER" id="PTHR33223">
    <property type="entry name" value="CCHC-TYPE DOMAIN-CONTAINING PROTEIN"/>
    <property type="match status" value="1"/>
</dbReference>
<dbReference type="RefSeq" id="WP_269028660.1">
    <property type="nucleotide sequence ID" value="NZ_JANRML010000109.1"/>
</dbReference>
<evidence type="ECO:0000313" key="2">
    <source>
        <dbReference type="Proteomes" id="UP001071110"/>
    </source>
</evidence>
<accession>A0A9Q4IIV4</accession>
<proteinExistence type="predicted"/>
<feature type="non-terminal residue" evidence="1">
    <location>
        <position position="174"/>
    </location>
</feature>
<sequence length="174" mass="20115">MPTKLPSDIPKFEAKPNEDLGDHVTTFHLWCSSNSLKGDYVQLRLFQRTLIGSAAKWYIELDRSRYSFFGELAMAFLNHFQLPVRYDAGTELLANFEQTSADHISDHIREWRRRKSLIKVPVPPAFLLEWFLKSLVPQLSKDVATSGVFSEEEAIMRAQQFELIYSQSGLLYNI</sequence>
<evidence type="ECO:0008006" key="3">
    <source>
        <dbReference type="Google" id="ProtNLM"/>
    </source>
</evidence>
<dbReference type="EMBL" id="JANRML010000109">
    <property type="protein sequence ID" value="MCZ2221974.1"/>
    <property type="molecule type" value="Genomic_DNA"/>
</dbReference>
<gene>
    <name evidence="1" type="ORF">NUW87_11495</name>
</gene>
<keyword evidence="2" id="KW-1185">Reference proteome</keyword>